<dbReference type="Pfam" id="PF17900">
    <property type="entry name" value="Peptidase_M1_N"/>
    <property type="match status" value="1"/>
</dbReference>
<dbReference type="PANTHER" id="PTHR45726:SF3">
    <property type="entry name" value="LEUKOTRIENE A-4 HYDROLASE"/>
    <property type="match status" value="1"/>
</dbReference>
<evidence type="ECO:0000259" key="4">
    <source>
        <dbReference type="Pfam" id="PF17900"/>
    </source>
</evidence>
<reference evidence="5" key="2">
    <citation type="journal article" date="2015" name="Genome Biol. Evol.">
        <title>Complete Genome Sequence and Transcriptomic Analysis of the Novel Pathogen Elizabethkingia anophelis in Response to Oxidative Stress.</title>
        <authorList>
            <person name="Li Y."/>
            <person name="Liu Y."/>
            <person name="Chew S.C."/>
            <person name="Tay M."/>
            <person name="Salido M.M."/>
            <person name="Teo J."/>
            <person name="Lauro F.M."/>
            <person name="Givskov M."/>
            <person name="Yang L."/>
        </authorList>
    </citation>
    <scope>NUCLEOTIDE SEQUENCE</scope>
    <source>
        <strain evidence="5">NUHP1</strain>
    </source>
</reference>
<evidence type="ECO:0000313" key="5">
    <source>
        <dbReference type="EMBL" id="AIL46374.1"/>
    </source>
</evidence>
<dbReference type="CDD" id="cd09603">
    <property type="entry name" value="M1_APN_like"/>
    <property type="match status" value="1"/>
</dbReference>
<dbReference type="Pfam" id="PF01433">
    <property type="entry name" value="Peptidase_M1"/>
    <property type="match status" value="1"/>
</dbReference>
<feature type="binding site" evidence="2">
    <location>
        <position position="341"/>
    </location>
    <ligand>
        <name>Zn(2+)</name>
        <dbReference type="ChEBI" id="CHEBI:29105"/>
        <note>catalytic</note>
    </ligand>
</feature>
<feature type="binding site" evidence="2">
    <location>
        <position position="345"/>
    </location>
    <ligand>
        <name>Zn(2+)</name>
        <dbReference type="ChEBI" id="CHEBI:29105"/>
        <note>catalytic</note>
    </ligand>
</feature>
<dbReference type="InterPro" id="IPR034015">
    <property type="entry name" value="M1_LTA4H"/>
</dbReference>
<dbReference type="STRING" id="1338011.BD94_2599"/>
<dbReference type="KEGG" id="eao:BD94_2599"/>
<dbReference type="HOGENOM" id="CLU_014298_1_1_10"/>
<feature type="active site" description="Proton acceptor" evidence="1">
    <location>
        <position position="342"/>
    </location>
</feature>
<comment type="cofactor">
    <cofactor evidence="2">
        <name>Zn(2+)</name>
        <dbReference type="ChEBI" id="CHEBI:29105"/>
    </cofactor>
    <text evidence="2">Binds 1 zinc ion per subunit.</text>
</comment>
<dbReference type="InterPro" id="IPR014782">
    <property type="entry name" value="Peptidase_M1_dom"/>
</dbReference>
<evidence type="ECO:0000256" key="2">
    <source>
        <dbReference type="PIRSR" id="PIRSR634015-3"/>
    </source>
</evidence>
<keyword evidence="2" id="KW-0862">Zinc</keyword>
<name>A0A077EJC6_9FLAO</name>
<feature type="domain" description="Peptidase M1 membrane alanine aminopeptidase" evidence="3">
    <location>
        <begin position="271"/>
        <end position="476"/>
    </location>
</feature>
<feature type="binding site" evidence="2">
    <location>
        <position position="364"/>
    </location>
    <ligand>
        <name>Zn(2+)</name>
        <dbReference type="ChEBI" id="CHEBI:29105"/>
        <note>catalytic</note>
    </ligand>
</feature>
<evidence type="ECO:0000259" key="3">
    <source>
        <dbReference type="Pfam" id="PF01433"/>
    </source>
</evidence>
<feature type="domain" description="Aminopeptidase N-like N-terminal" evidence="4">
    <location>
        <begin position="52"/>
        <end position="228"/>
    </location>
</feature>
<dbReference type="SUPFAM" id="SSF63737">
    <property type="entry name" value="Leukotriene A4 hydrolase N-terminal domain"/>
    <property type="match status" value="1"/>
</dbReference>
<organism evidence="5 6">
    <name type="scientific">Elizabethkingia anophelis NUHP1</name>
    <dbReference type="NCBI Taxonomy" id="1338011"/>
    <lineage>
        <taxon>Bacteria</taxon>
        <taxon>Pseudomonadati</taxon>
        <taxon>Bacteroidota</taxon>
        <taxon>Flavobacteriia</taxon>
        <taxon>Flavobacteriales</taxon>
        <taxon>Weeksellaceae</taxon>
        <taxon>Elizabethkingia</taxon>
    </lineage>
</organism>
<reference evidence="5" key="1">
    <citation type="journal article" date="2013" name="Lancet">
        <title>First case of E anophelis outbreak in an intensive-care unit.</title>
        <authorList>
            <person name="Teo J."/>
            <person name="Tan S.Y."/>
            <person name="Tay M."/>
            <person name="Ding Y."/>
            <person name="Kjelleberg S."/>
            <person name="Givskov M."/>
            <person name="Lin R.T."/>
            <person name="Yang L."/>
        </authorList>
    </citation>
    <scope>NUCLEOTIDE SEQUENCE [LARGE SCALE GENOMIC DNA]</scope>
    <source>
        <strain evidence="5">NUHP1</strain>
    </source>
</reference>
<proteinExistence type="predicted"/>
<accession>A0A077EJC6</accession>
<dbReference type="EMBL" id="CP007547">
    <property type="protein sequence ID" value="AIL46374.1"/>
    <property type="molecule type" value="Genomic_DNA"/>
</dbReference>
<dbReference type="RefSeq" id="WP_024565497.1">
    <property type="nucleotide sequence ID" value="NZ_CP007547.1"/>
</dbReference>
<protein>
    <submittedName>
        <fullName evidence="5">Peptidase M1 family protein</fullName>
    </submittedName>
</protein>
<dbReference type="Gene3D" id="2.60.40.1730">
    <property type="entry name" value="tricorn interacting facor f3 domain"/>
    <property type="match status" value="1"/>
</dbReference>
<dbReference type="AlphaFoldDB" id="A0A077EJC6"/>
<evidence type="ECO:0000313" key="6">
    <source>
        <dbReference type="Proteomes" id="UP000028933"/>
    </source>
</evidence>
<evidence type="ECO:0000256" key="1">
    <source>
        <dbReference type="PIRSR" id="PIRSR634015-1"/>
    </source>
</evidence>
<dbReference type="GO" id="GO:0008270">
    <property type="term" value="F:zinc ion binding"/>
    <property type="evidence" value="ECO:0007669"/>
    <property type="project" value="InterPro"/>
</dbReference>
<dbReference type="SUPFAM" id="SSF55486">
    <property type="entry name" value="Metalloproteases ('zincins'), catalytic domain"/>
    <property type="match status" value="1"/>
</dbReference>
<dbReference type="GO" id="GO:0008237">
    <property type="term" value="F:metallopeptidase activity"/>
    <property type="evidence" value="ECO:0007669"/>
    <property type="project" value="InterPro"/>
</dbReference>
<dbReference type="InterPro" id="IPR027268">
    <property type="entry name" value="Peptidase_M4/M1_CTD_sf"/>
</dbReference>
<dbReference type="InterPro" id="IPR042097">
    <property type="entry name" value="Aminopeptidase_N-like_N_sf"/>
</dbReference>
<dbReference type="Gene3D" id="1.10.390.10">
    <property type="entry name" value="Neutral Protease Domain 2"/>
    <property type="match status" value="1"/>
</dbReference>
<dbReference type="PANTHER" id="PTHR45726">
    <property type="entry name" value="LEUKOTRIENE A-4 HYDROLASE"/>
    <property type="match status" value="1"/>
</dbReference>
<dbReference type="Proteomes" id="UP000028933">
    <property type="component" value="Chromosome"/>
</dbReference>
<dbReference type="InterPro" id="IPR045357">
    <property type="entry name" value="Aminopeptidase_N-like_N"/>
</dbReference>
<keyword evidence="2" id="KW-0479">Metal-binding</keyword>
<feature type="active site" description="Proton donor" evidence="1">
    <location>
        <position position="416"/>
    </location>
</feature>
<dbReference type="eggNOG" id="COG0308">
    <property type="taxonomic scope" value="Bacteria"/>
</dbReference>
<sequence>MKKIIISAFLLSGIAGYSQNKNAFGEKEHAFTKQDTLFGSNTKYRDFWDVKKYDIEAEPNFAQKSVKGNNRISFSITKDVNDPIFQIDIQQPMKVSNVMSDFEITSQKRDGNFLFIQTKGSFKKGDDHFISMDFEGNPIVAKRAPWDGGWVFTKDTSGKPWMTTATEGIGTSVWLPIKDYWGDEPDNGVTFTVISPKDLTGVSNGRLIEQKTENGKNISVWEVKNPINDYSITPYVGNYVHFGDSFDGEKGKLSLDYYVIKENLDKAKKQFEQVKPMLKAFEHWFGPYPFYEDGYKLVETPHLGMEHQSAVAYGNKYQNGYLGRDLSGTGVGLKFDFIIIHESGHEWFANNITAQDTADMWVHESFTCYSETLYSDFIFGKEDGNKYLIGQRHNIQNDEPIIPAFGVRAHGSGDMYYKGASMLHTIRQVINDDEKFRQILRGLGKEFYHQTVTGKQVQDYINQKSGIDFSTVFSQYLTTTKIPKLEYKQDGKKLSFRWVNTVKDFKLPVRLKNSKIVITPSEEWKTIKLKDKNPVEWDANYYIDYTLIQ</sequence>
<gene>
    <name evidence="5" type="ORF">BD94_2599</name>
</gene>